<comment type="similarity">
    <text evidence="2">Belongs to the EccB family.</text>
</comment>
<evidence type="ECO:0000313" key="12">
    <source>
        <dbReference type="Proteomes" id="UP001597182"/>
    </source>
</evidence>
<evidence type="ECO:0000256" key="4">
    <source>
        <dbReference type="ARBA" id="ARBA00022692"/>
    </source>
</evidence>
<evidence type="ECO:0000256" key="5">
    <source>
        <dbReference type="ARBA" id="ARBA00022741"/>
    </source>
</evidence>
<proteinExistence type="inferred from homology"/>
<evidence type="ECO:0000256" key="9">
    <source>
        <dbReference type="ARBA" id="ARBA00023136"/>
    </source>
</evidence>
<protein>
    <submittedName>
        <fullName evidence="11">Type VII secretion protein EccB</fullName>
    </submittedName>
</protein>
<dbReference type="Pfam" id="PF05108">
    <property type="entry name" value="T7SS_ESX1_EccB"/>
    <property type="match status" value="1"/>
</dbReference>
<evidence type="ECO:0000256" key="7">
    <source>
        <dbReference type="ARBA" id="ARBA00022840"/>
    </source>
</evidence>
<keyword evidence="7" id="KW-0067">ATP-binding</keyword>
<keyword evidence="3" id="KW-1003">Cell membrane</keyword>
<dbReference type="Gene3D" id="2.40.50.910">
    <property type="entry name" value="Type VII secretion system EccB, repeat 3 domain"/>
    <property type="match status" value="1"/>
</dbReference>
<feature type="transmembrane region" description="Helical" evidence="10">
    <location>
        <begin position="48"/>
        <end position="69"/>
    </location>
</feature>
<evidence type="ECO:0000256" key="8">
    <source>
        <dbReference type="ARBA" id="ARBA00022989"/>
    </source>
</evidence>
<keyword evidence="12" id="KW-1185">Reference proteome</keyword>
<evidence type="ECO:0000313" key="11">
    <source>
        <dbReference type="EMBL" id="MFD1231859.1"/>
    </source>
</evidence>
<keyword evidence="5" id="KW-0547">Nucleotide-binding</keyword>
<evidence type="ECO:0000256" key="2">
    <source>
        <dbReference type="ARBA" id="ARBA00008149"/>
    </source>
</evidence>
<evidence type="ECO:0000256" key="6">
    <source>
        <dbReference type="ARBA" id="ARBA00022801"/>
    </source>
</evidence>
<dbReference type="NCBIfam" id="TIGR03919">
    <property type="entry name" value="T7SS_EccB"/>
    <property type="match status" value="1"/>
</dbReference>
<comment type="caution">
    <text evidence="11">The sequence shown here is derived from an EMBL/GenBank/DDBJ whole genome shotgun (WGS) entry which is preliminary data.</text>
</comment>
<keyword evidence="4 10" id="KW-0812">Transmembrane</keyword>
<gene>
    <name evidence="11" type="primary">eccB</name>
    <name evidence="11" type="ORF">ACFQ34_01040</name>
</gene>
<dbReference type="InterPro" id="IPR042485">
    <property type="entry name" value="T7SS_EccB_R3"/>
</dbReference>
<dbReference type="Proteomes" id="UP001597182">
    <property type="component" value="Unassembled WGS sequence"/>
</dbReference>
<dbReference type="InterPro" id="IPR007795">
    <property type="entry name" value="T7SS_EccB"/>
</dbReference>
<evidence type="ECO:0000256" key="3">
    <source>
        <dbReference type="ARBA" id="ARBA00022475"/>
    </source>
</evidence>
<dbReference type="PANTHER" id="PTHR40765:SF2">
    <property type="entry name" value="ESX-2 SECRETION SYSTEM ATPASE ECCB2"/>
    <property type="match status" value="1"/>
</dbReference>
<keyword evidence="6" id="KW-0378">Hydrolase</keyword>
<dbReference type="EMBL" id="JBHTMB010000008">
    <property type="protein sequence ID" value="MFD1231859.1"/>
    <property type="molecule type" value="Genomic_DNA"/>
</dbReference>
<reference evidence="12" key="1">
    <citation type="journal article" date="2019" name="Int. J. Syst. Evol. Microbiol.">
        <title>The Global Catalogue of Microorganisms (GCM) 10K type strain sequencing project: providing services to taxonomists for standard genome sequencing and annotation.</title>
        <authorList>
            <consortium name="The Broad Institute Genomics Platform"/>
            <consortium name="The Broad Institute Genome Sequencing Center for Infectious Disease"/>
            <person name="Wu L."/>
            <person name="Ma J."/>
        </authorList>
    </citation>
    <scope>NUCLEOTIDE SEQUENCE [LARGE SCALE GENOMIC DNA]</scope>
    <source>
        <strain evidence="12">CCUG 49018</strain>
    </source>
</reference>
<name>A0ABW3VCW3_9PSEU</name>
<organism evidence="11 12">
    <name type="scientific">Pseudonocardia benzenivorans</name>
    <dbReference type="NCBI Taxonomy" id="228005"/>
    <lineage>
        <taxon>Bacteria</taxon>
        <taxon>Bacillati</taxon>
        <taxon>Actinomycetota</taxon>
        <taxon>Actinomycetes</taxon>
        <taxon>Pseudonocardiales</taxon>
        <taxon>Pseudonocardiaceae</taxon>
        <taxon>Pseudonocardia</taxon>
    </lineage>
</organism>
<dbReference type="RefSeq" id="WP_346092189.1">
    <property type="nucleotide sequence ID" value="NZ_BAABKS010000053.1"/>
</dbReference>
<keyword evidence="8 10" id="KW-1133">Transmembrane helix</keyword>
<accession>A0ABW3VCW3</accession>
<dbReference type="Gene3D" id="3.30.2390.20">
    <property type="entry name" value="Type VII secretion system EccB, repeat 1 domain"/>
    <property type="match status" value="1"/>
</dbReference>
<sequence length="454" mass="45337">MVRPATIRNPATRDQADAYRFGLRRMEAALVRGDTVLQHEQLRSQRRAAFAGVVLALLALGGVALHAAIAPAPDWTRQHLVVTREGGTLYAVAHGPDRLIPVTGTAAGRLVLAALGNTAAATAVPVTVDDDDLAGAPRTPIAEAPAAVGVRPEGPGPVGAWAVCDRVTPDGSELTGTTVVAGGAAAPGDPAAVLVRGGGATYAIVDGVRYGIDLDDAPLLAGLGADAGTVRPISPGLLSVVPDGGRLATPSLPRGRPPTGVDALVGDVVSTVEERSYVVLPTGLREVPPLLAKVLAARSGRPVGTVAPTTVAALRVSTPPLGEWPAPPARWAERSPVVCRTWTPNGAHVGLGDALPVPSGAVTVDLAQRDGPGPRTDAVVLGEGAGGPVRTGTGPALVSTTGVVHHVADDATAAALGLGAAEPAPDAVLALLPTGATLDLGATDRVVDVPAAGN</sequence>
<evidence type="ECO:0000256" key="1">
    <source>
        <dbReference type="ARBA" id="ARBA00004162"/>
    </source>
</evidence>
<dbReference type="PANTHER" id="PTHR40765">
    <property type="entry name" value="ESX-2 SECRETION SYSTEM ATPASE ECCB2"/>
    <property type="match status" value="1"/>
</dbReference>
<dbReference type="InterPro" id="IPR044857">
    <property type="entry name" value="T7SS_EccB_R1"/>
</dbReference>
<comment type="subcellular location">
    <subcellularLocation>
        <location evidence="1">Cell membrane</location>
        <topology evidence="1">Single-pass membrane protein</topology>
    </subcellularLocation>
</comment>
<keyword evidence="9 10" id="KW-0472">Membrane</keyword>
<evidence type="ECO:0000256" key="10">
    <source>
        <dbReference type="SAM" id="Phobius"/>
    </source>
</evidence>